<dbReference type="GO" id="GO:0015031">
    <property type="term" value="P:protein transport"/>
    <property type="evidence" value="ECO:0007669"/>
    <property type="project" value="UniProtKB-KW"/>
</dbReference>
<evidence type="ECO:0000259" key="4">
    <source>
        <dbReference type="Pfam" id="PF03081"/>
    </source>
</evidence>
<dbReference type="SUPFAM" id="SSF74788">
    <property type="entry name" value="Cullin repeat-like"/>
    <property type="match status" value="1"/>
</dbReference>
<comment type="similarity">
    <text evidence="1 3">Belongs to the EXO70 family.</text>
</comment>
<dbReference type="GO" id="GO:0000145">
    <property type="term" value="C:exocyst"/>
    <property type="evidence" value="ECO:0000318"/>
    <property type="project" value="GO_Central"/>
</dbReference>
<accession>A0A0Q3ECB8</accession>
<name>A0A0Q3ECB8_BRADI</name>
<dbReference type="Pfam" id="PF20669">
    <property type="entry name" value="Exo70_N"/>
    <property type="match status" value="1"/>
</dbReference>
<evidence type="ECO:0000256" key="1">
    <source>
        <dbReference type="ARBA" id="ARBA00006756"/>
    </source>
</evidence>
<feature type="domain" description="Exocyst complex subunit Exo70 C-terminal" evidence="4">
    <location>
        <begin position="259"/>
        <end position="620"/>
    </location>
</feature>
<gene>
    <name evidence="6" type="primary">LOC100846663</name>
    <name evidence="5" type="ORF">BRADI_5g26587v3</name>
</gene>
<dbReference type="Pfam" id="PF03081">
    <property type="entry name" value="Exo70_C"/>
    <property type="match status" value="1"/>
</dbReference>
<evidence type="ECO:0000313" key="6">
    <source>
        <dbReference type="EnsemblPlants" id="KQJ85365"/>
    </source>
</evidence>
<dbReference type="ExpressionAtlas" id="A0A0Q3ECB8">
    <property type="expression patterns" value="baseline"/>
</dbReference>
<evidence type="ECO:0000256" key="3">
    <source>
        <dbReference type="RuleBase" id="RU365026"/>
    </source>
</evidence>
<dbReference type="GO" id="GO:0006887">
    <property type="term" value="P:exocytosis"/>
    <property type="evidence" value="ECO:0000318"/>
    <property type="project" value="GO_Central"/>
</dbReference>
<evidence type="ECO:0000313" key="7">
    <source>
        <dbReference type="Proteomes" id="UP000008810"/>
    </source>
</evidence>
<keyword evidence="2 3" id="KW-0813">Transport</keyword>
<dbReference type="EnsemblPlants" id="KQJ85365">
    <property type="protein sequence ID" value="KQJ85365"/>
    <property type="gene ID" value="BRADI_5g26587v3"/>
</dbReference>
<keyword evidence="3" id="KW-0268">Exocytosis</keyword>
<dbReference type="GeneID" id="100846663"/>
<reference evidence="5 6" key="1">
    <citation type="journal article" date="2010" name="Nature">
        <title>Genome sequencing and analysis of the model grass Brachypodium distachyon.</title>
        <authorList>
            <consortium name="International Brachypodium Initiative"/>
        </authorList>
    </citation>
    <scope>NUCLEOTIDE SEQUENCE [LARGE SCALE GENOMIC DNA]</scope>
    <source>
        <strain evidence="5">Bd21</strain>
        <strain evidence="6">cv. Bd21</strain>
    </source>
</reference>
<proteinExistence type="inferred from homology"/>
<sequence length="634" mass="70942">MEREAVEAMLREKARRLLESISVSETARDEAAAAFASMDRRMAAVDEAMRPAQARTWSACKVHDNVVRSLRAAEAILKHLDDVHQAEPVILNGPSKGLTDYLYAVDKLRGVVSFFTSKRSCAAGDEALKNVDQLLSKAGVELEGEFSRVLSKCSKPVELEPLFNCLPSHSSAKDASEGQTNPGAACSLPTLVDPRYMSVVSKLVQKSAELGRHKQFMKIYRDIRSSTLELTLKQLGVEYVTTEEVQTMQVESLDAKVAHWIQCLQIAVKLLFPAERVLCDQIFEGQKGHCFAAATSKSLLTLLSFGEAIAKSETSPEKVFMLLDMFNATLELQSEVEVVFQGDECSGNRKSAMNLVKCLARMTKRTLGEFRDNILKDSPKSMTTDGDVHPLTSYVGNYIKFLFDYQSSLKLIFQESSIRDGTNSRLVAEITGLIHALETNLDVKAKQYKNHALGNLFLMNNIHYIVRCICSSEFKDVFGDDWIQRHRRVVQQHATQYRRVTWGKAVECLSSQGLTSSAGSATEVAPDSVANVRSFSGTTPRSVIKARFRSFNKQFEEVCQTQINWAIPDIELHDNLILMIAEILLPAYRSFLKRYRPFVENSHNASKYIKYTPEALEQALGNLFVKKPLSEQGH</sequence>
<dbReference type="PANTHER" id="PTHR12542:SF112">
    <property type="entry name" value="EXOCYST SUBUNIT EXO70 FAMILY PROTEIN"/>
    <property type="match status" value="1"/>
</dbReference>
<reference evidence="5" key="2">
    <citation type="submission" date="2017-06" db="EMBL/GenBank/DDBJ databases">
        <title>WGS assembly of Brachypodium distachyon.</title>
        <authorList>
            <consortium name="The International Brachypodium Initiative"/>
            <person name="Lucas S."/>
            <person name="Harmon-Smith M."/>
            <person name="Lail K."/>
            <person name="Tice H."/>
            <person name="Grimwood J."/>
            <person name="Bruce D."/>
            <person name="Barry K."/>
            <person name="Shu S."/>
            <person name="Lindquist E."/>
            <person name="Wang M."/>
            <person name="Pitluck S."/>
            <person name="Vogel J.P."/>
            <person name="Garvin D.F."/>
            <person name="Mockler T.C."/>
            <person name="Schmutz J."/>
            <person name="Rokhsar D."/>
            <person name="Bevan M.W."/>
        </authorList>
    </citation>
    <scope>NUCLEOTIDE SEQUENCE</scope>
    <source>
        <strain evidence="5">Bd21</strain>
    </source>
</reference>
<dbReference type="InterPro" id="IPR016159">
    <property type="entry name" value="Cullin_repeat-like_dom_sf"/>
</dbReference>
<dbReference type="GO" id="GO:0005546">
    <property type="term" value="F:phosphatidylinositol-4,5-bisphosphate binding"/>
    <property type="evidence" value="ECO:0007669"/>
    <property type="project" value="InterPro"/>
</dbReference>
<dbReference type="InterPro" id="IPR046364">
    <property type="entry name" value="Exo70_C"/>
</dbReference>
<dbReference type="Gramene" id="KQJ85365">
    <property type="protein sequence ID" value="KQJ85365"/>
    <property type="gene ID" value="BRADI_5g26587v3"/>
</dbReference>
<dbReference type="PANTHER" id="PTHR12542">
    <property type="entry name" value="EXOCYST COMPLEX PROTEIN EXO70"/>
    <property type="match status" value="1"/>
</dbReference>
<reference evidence="6" key="3">
    <citation type="submission" date="2018-08" db="UniProtKB">
        <authorList>
            <consortium name="EnsemblPlants"/>
        </authorList>
    </citation>
    <scope>IDENTIFICATION</scope>
    <source>
        <strain evidence="6">cv. Bd21</strain>
    </source>
</reference>
<keyword evidence="3" id="KW-0653">Protein transport</keyword>
<dbReference type="InterPro" id="IPR004140">
    <property type="entry name" value="Exo70"/>
</dbReference>
<protein>
    <recommendedName>
        <fullName evidence="3">Exocyst subunit Exo70 family protein</fullName>
    </recommendedName>
</protein>
<dbReference type="STRING" id="15368.A0A0Q3ECB8"/>
<dbReference type="EMBL" id="CM000884">
    <property type="protein sequence ID" value="KQJ85365.1"/>
    <property type="molecule type" value="Genomic_DNA"/>
</dbReference>
<organism evidence="5">
    <name type="scientific">Brachypodium distachyon</name>
    <name type="common">Purple false brome</name>
    <name type="synonym">Trachynia distachya</name>
    <dbReference type="NCBI Taxonomy" id="15368"/>
    <lineage>
        <taxon>Eukaryota</taxon>
        <taxon>Viridiplantae</taxon>
        <taxon>Streptophyta</taxon>
        <taxon>Embryophyta</taxon>
        <taxon>Tracheophyta</taxon>
        <taxon>Spermatophyta</taxon>
        <taxon>Magnoliopsida</taxon>
        <taxon>Liliopsida</taxon>
        <taxon>Poales</taxon>
        <taxon>Poaceae</taxon>
        <taxon>BOP clade</taxon>
        <taxon>Pooideae</taxon>
        <taxon>Stipodae</taxon>
        <taxon>Brachypodieae</taxon>
        <taxon>Brachypodium</taxon>
    </lineage>
</organism>
<dbReference type="RefSeq" id="XP_024311404.1">
    <property type="nucleotide sequence ID" value="XM_024455636.1"/>
</dbReference>
<evidence type="ECO:0000313" key="5">
    <source>
        <dbReference type="EMBL" id="KQJ85365.1"/>
    </source>
</evidence>
<comment type="function">
    <text evidence="3">Component of the exocyst complex.</text>
</comment>
<keyword evidence="7" id="KW-1185">Reference proteome</keyword>
<dbReference type="AlphaFoldDB" id="A0A0Q3ECB8"/>
<dbReference type="Proteomes" id="UP000008810">
    <property type="component" value="Chromosome 5"/>
</dbReference>
<dbReference type="Gene3D" id="1.20.1280.170">
    <property type="entry name" value="Exocyst complex component Exo70"/>
    <property type="match status" value="1"/>
</dbReference>
<dbReference type="OrthoDB" id="1922221at2759"/>
<evidence type="ECO:0000256" key="2">
    <source>
        <dbReference type="ARBA" id="ARBA00022448"/>
    </source>
</evidence>